<name>A0A923SHH8_9BURK</name>
<evidence type="ECO:0000313" key="1">
    <source>
        <dbReference type="EMBL" id="MBC5785922.1"/>
    </source>
</evidence>
<reference evidence="1" key="1">
    <citation type="submission" date="2020-08" db="EMBL/GenBank/DDBJ databases">
        <title>Ramlibacter sp. USB13 16S ribosomal RNA gene genome sequencing and assembly.</title>
        <authorList>
            <person name="Kang M."/>
        </authorList>
    </citation>
    <scope>NUCLEOTIDE SEQUENCE</scope>
    <source>
        <strain evidence="1">USB13</strain>
    </source>
</reference>
<gene>
    <name evidence="1" type="ORF">H8N03_23490</name>
</gene>
<dbReference type="AlphaFoldDB" id="A0A923SHH8"/>
<evidence type="ECO:0000313" key="2">
    <source>
        <dbReference type="Proteomes" id="UP000608513"/>
    </source>
</evidence>
<dbReference type="EMBL" id="JACORT010000013">
    <property type="protein sequence ID" value="MBC5785922.1"/>
    <property type="molecule type" value="Genomic_DNA"/>
</dbReference>
<dbReference type="Proteomes" id="UP000608513">
    <property type="component" value="Unassembled WGS sequence"/>
</dbReference>
<organism evidence="1 2">
    <name type="scientific">Ramlibacter cellulosilyticus</name>
    <dbReference type="NCBI Taxonomy" id="2764187"/>
    <lineage>
        <taxon>Bacteria</taxon>
        <taxon>Pseudomonadati</taxon>
        <taxon>Pseudomonadota</taxon>
        <taxon>Betaproteobacteria</taxon>
        <taxon>Burkholderiales</taxon>
        <taxon>Comamonadaceae</taxon>
        <taxon>Ramlibacter</taxon>
    </lineage>
</organism>
<sequence>MVAKPPQKTLEALRKLLLDLGLDFPGLNFIERDAVYRPTPNARVHEVDRTPVVFDPGLGGSGEVPARCFFNDTLDLGGQATTDGAGRLTWKLSQYVCSSERPAGYVAPVSFVTTALGSSPVFLTARIASVASDVVIDVFSWGANGAPAPNARFAWRCWVPVATIVF</sequence>
<accession>A0A923SHH8</accession>
<comment type="caution">
    <text evidence="1">The sequence shown here is derived from an EMBL/GenBank/DDBJ whole genome shotgun (WGS) entry which is preliminary data.</text>
</comment>
<dbReference type="RefSeq" id="WP_187078664.1">
    <property type="nucleotide sequence ID" value="NZ_JACORT010000013.1"/>
</dbReference>
<protein>
    <submittedName>
        <fullName evidence="1">Uncharacterized protein</fullName>
    </submittedName>
</protein>
<keyword evidence="2" id="KW-1185">Reference proteome</keyword>
<proteinExistence type="predicted"/>